<keyword evidence="3" id="KW-1185">Reference proteome</keyword>
<name>A0A0C9WFI1_9AGAM</name>
<protein>
    <recommendedName>
        <fullName evidence="4">BTB domain-containing protein</fullName>
    </recommendedName>
</protein>
<reference evidence="2 3" key="1">
    <citation type="submission" date="2014-04" db="EMBL/GenBank/DDBJ databases">
        <title>Evolutionary Origins and Diversification of the Mycorrhizal Mutualists.</title>
        <authorList>
            <consortium name="DOE Joint Genome Institute"/>
            <consortium name="Mycorrhizal Genomics Consortium"/>
            <person name="Kohler A."/>
            <person name="Kuo A."/>
            <person name="Nagy L.G."/>
            <person name="Floudas D."/>
            <person name="Copeland A."/>
            <person name="Barry K.W."/>
            <person name="Cichocki N."/>
            <person name="Veneault-Fourrey C."/>
            <person name="LaButti K."/>
            <person name="Lindquist E.A."/>
            <person name="Lipzen A."/>
            <person name="Lundell T."/>
            <person name="Morin E."/>
            <person name="Murat C."/>
            <person name="Riley R."/>
            <person name="Ohm R."/>
            <person name="Sun H."/>
            <person name="Tunlid A."/>
            <person name="Henrissat B."/>
            <person name="Grigoriev I.V."/>
            <person name="Hibbett D.S."/>
            <person name="Martin F."/>
        </authorList>
    </citation>
    <scope>NUCLEOTIDE SEQUENCE [LARGE SCALE GENOMIC DNA]</scope>
    <source>
        <strain evidence="2 3">MD-312</strain>
    </source>
</reference>
<feature type="region of interest" description="Disordered" evidence="1">
    <location>
        <begin position="324"/>
        <end position="364"/>
    </location>
</feature>
<dbReference type="Proteomes" id="UP000053820">
    <property type="component" value="Unassembled WGS sequence"/>
</dbReference>
<evidence type="ECO:0000313" key="3">
    <source>
        <dbReference type="Proteomes" id="UP000053820"/>
    </source>
</evidence>
<dbReference type="OrthoDB" id="6359816at2759"/>
<accession>A0A0C9WFI1</accession>
<gene>
    <name evidence="2" type="ORF">HYDPIDRAFT_112146</name>
</gene>
<dbReference type="HOGENOM" id="CLU_033181_0_0_1"/>
<proteinExistence type="predicted"/>
<evidence type="ECO:0000256" key="1">
    <source>
        <dbReference type="SAM" id="MobiDB-lite"/>
    </source>
</evidence>
<evidence type="ECO:0008006" key="4">
    <source>
        <dbReference type="Google" id="ProtNLM"/>
    </source>
</evidence>
<dbReference type="AlphaFoldDB" id="A0A0C9WFI1"/>
<sequence>MPAVHQLKLVSEEWNTHSITSSFDWPVDSDSYFGDVDSAELVATSLGVGWGFSFLWSRVPQIPIPQEPAAHGYYSWKPAAVHFHPCTNHMRRSCEGVVVKVETSFGPFKCTCGVCRGIHADIFGCTNECGCHCSSTPSILKFASTMDTSLAGDNSRAVPLAIISTKPVSILQKLQLTVKVTILRSSKLDNFFGIRANAAAQLQRVNMDHDQSCIQREQTGVSALARSLKSGVSFDAKFLAYSRRLTPGHVAEPMPVYADTSVLKAKSAYLDFTGPNLPDSLKSLFVSDLEGHSAGQSPVLEDYEYESDSDLDDDEVLVHRVELEEPPVGSELDTDEKSSAAAVPEVQGKGDVQPPDDSDNTSLSCFSEFDSLASDVPVRIADSTIKEGPGVATPSPTLPTVEHTVLVKGAAYRTWLALVFYCYTGQIAFCNLRSQVTPGAQFSRPLQGVGGPPPCSPKSMYRLADKLGIEILKTLSFIAIEERLSKANILHEAFSKFTSKFPEVQKMEVAILVDNRKTTEILQGLPEKMMLAVSFRKMPHATPVLTAFYQQMANAKEREKEGLRISLELNVYNVSQSCA</sequence>
<evidence type="ECO:0000313" key="2">
    <source>
        <dbReference type="EMBL" id="KIJ64197.1"/>
    </source>
</evidence>
<organism evidence="2 3">
    <name type="scientific">Hydnomerulius pinastri MD-312</name>
    <dbReference type="NCBI Taxonomy" id="994086"/>
    <lineage>
        <taxon>Eukaryota</taxon>
        <taxon>Fungi</taxon>
        <taxon>Dikarya</taxon>
        <taxon>Basidiomycota</taxon>
        <taxon>Agaricomycotina</taxon>
        <taxon>Agaricomycetes</taxon>
        <taxon>Agaricomycetidae</taxon>
        <taxon>Boletales</taxon>
        <taxon>Boletales incertae sedis</taxon>
        <taxon>Leucogyrophana</taxon>
    </lineage>
</organism>
<dbReference type="EMBL" id="KN839847">
    <property type="protein sequence ID" value="KIJ64197.1"/>
    <property type="molecule type" value="Genomic_DNA"/>
</dbReference>